<dbReference type="PANTHER" id="PTHR22940:SF5">
    <property type="entry name" value="PROTEIN TIMELESS"/>
    <property type="match status" value="1"/>
</dbReference>
<reference evidence="4" key="1">
    <citation type="submission" date="2021-12" db="EMBL/GenBank/DDBJ databases">
        <authorList>
            <person name="King R."/>
        </authorList>
    </citation>
    <scope>NUCLEOTIDE SEQUENCE</scope>
</reference>
<dbReference type="InterPro" id="IPR006906">
    <property type="entry name" value="Timeless_N"/>
</dbReference>
<gene>
    <name evidence="4" type="ORF">MELIAE_LOCUS7933</name>
</gene>
<dbReference type="GO" id="GO:0009649">
    <property type="term" value="P:entrainment of circadian clock"/>
    <property type="evidence" value="ECO:0007669"/>
    <property type="project" value="TreeGrafter"/>
</dbReference>
<dbReference type="GO" id="GO:0000076">
    <property type="term" value="P:DNA replication checkpoint signaling"/>
    <property type="evidence" value="ECO:0007669"/>
    <property type="project" value="TreeGrafter"/>
</dbReference>
<proteinExistence type="predicted"/>
<accession>A0A9P0FK74</accession>
<dbReference type="PANTHER" id="PTHR22940">
    <property type="entry name" value="TIMEOUT/TIMELESS-2"/>
    <property type="match status" value="1"/>
</dbReference>
<keyword evidence="5" id="KW-1185">Reference proteome</keyword>
<dbReference type="GO" id="GO:0043111">
    <property type="term" value="P:replication fork arrest"/>
    <property type="evidence" value="ECO:0007669"/>
    <property type="project" value="TreeGrafter"/>
</dbReference>
<evidence type="ECO:0000313" key="4">
    <source>
        <dbReference type="EMBL" id="CAH0557148.1"/>
    </source>
</evidence>
<evidence type="ECO:0000313" key="5">
    <source>
        <dbReference type="Proteomes" id="UP001154078"/>
    </source>
</evidence>
<evidence type="ECO:0000259" key="3">
    <source>
        <dbReference type="Pfam" id="PF04821"/>
    </source>
</evidence>
<evidence type="ECO:0000256" key="2">
    <source>
        <dbReference type="ARBA" id="ARBA00023242"/>
    </source>
</evidence>
<keyword evidence="2" id="KW-0539">Nucleus</keyword>
<dbReference type="InterPro" id="IPR044998">
    <property type="entry name" value="Timeless"/>
</dbReference>
<evidence type="ECO:0000256" key="1">
    <source>
        <dbReference type="ARBA" id="ARBA00004123"/>
    </source>
</evidence>
<sequence length="229" mass="25999">MAWISSHPVHNTFASLCVKNGDTFKVNNDCLAILEEILRKLDNEDCSLRTFRRAIGFGQNIRKNLIPLLLHVKDDAKITDATKIIDTTIKILVNLTIPVECLLSIDSMSRSDVGKHTIFELNKLLTTSKAAFIDSKSTKAVVDHMKYLVENYSQLDLEQCDSINNCLLLLRNILHVPEAKTTVSNSSMQNQIIWNLFTQSIDKIIIYLMSCPQKVKHKFLRLTQRAISV</sequence>
<dbReference type="OrthoDB" id="6429365at2759"/>
<dbReference type="GO" id="GO:0031298">
    <property type="term" value="C:replication fork protection complex"/>
    <property type="evidence" value="ECO:0007669"/>
    <property type="project" value="TreeGrafter"/>
</dbReference>
<dbReference type="Proteomes" id="UP001154078">
    <property type="component" value="Chromosome 5"/>
</dbReference>
<name>A0A9P0FK74_BRAAE</name>
<dbReference type="GO" id="GO:0006281">
    <property type="term" value="P:DNA repair"/>
    <property type="evidence" value="ECO:0007669"/>
    <property type="project" value="TreeGrafter"/>
</dbReference>
<dbReference type="AlphaFoldDB" id="A0A9P0FK74"/>
<organism evidence="4 5">
    <name type="scientific">Brassicogethes aeneus</name>
    <name type="common">Rape pollen beetle</name>
    <name type="synonym">Meligethes aeneus</name>
    <dbReference type="NCBI Taxonomy" id="1431903"/>
    <lineage>
        <taxon>Eukaryota</taxon>
        <taxon>Metazoa</taxon>
        <taxon>Ecdysozoa</taxon>
        <taxon>Arthropoda</taxon>
        <taxon>Hexapoda</taxon>
        <taxon>Insecta</taxon>
        <taxon>Pterygota</taxon>
        <taxon>Neoptera</taxon>
        <taxon>Endopterygota</taxon>
        <taxon>Coleoptera</taxon>
        <taxon>Polyphaga</taxon>
        <taxon>Cucujiformia</taxon>
        <taxon>Nitidulidae</taxon>
        <taxon>Meligethinae</taxon>
        <taxon>Brassicogethes</taxon>
    </lineage>
</organism>
<dbReference type="Pfam" id="PF04821">
    <property type="entry name" value="TIMELESS"/>
    <property type="match status" value="1"/>
</dbReference>
<comment type="subcellular location">
    <subcellularLocation>
        <location evidence="1">Nucleus</location>
    </subcellularLocation>
</comment>
<dbReference type="EMBL" id="OV121136">
    <property type="protein sequence ID" value="CAH0557148.1"/>
    <property type="molecule type" value="Genomic_DNA"/>
</dbReference>
<dbReference type="GO" id="GO:0003677">
    <property type="term" value="F:DNA binding"/>
    <property type="evidence" value="ECO:0007669"/>
    <property type="project" value="TreeGrafter"/>
</dbReference>
<protein>
    <recommendedName>
        <fullName evidence="3">Timeless N-terminal domain-containing protein</fullName>
    </recommendedName>
</protein>
<feature type="domain" description="Timeless N-terminal" evidence="3">
    <location>
        <begin position="24"/>
        <end position="215"/>
    </location>
</feature>